<gene>
    <name evidence="1" type="ORF">GTZ99_14175</name>
</gene>
<evidence type="ECO:0008006" key="3">
    <source>
        <dbReference type="Google" id="ProtNLM"/>
    </source>
</evidence>
<dbReference type="Proteomes" id="UP000753724">
    <property type="component" value="Unassembled WGS sequence"/>
</dbReference>
<evidence type="ECO:0000313" key="2">
    <source>
        <dbReference type="Proteomes" id="UP000753724"/>
    </source>
</evidence>
<dbReference type="RefSeq" id="WP_161719957.1">
    <property type="nucleotide sequence ID" value="NZ_JAAAPO010000005.1"/>
</dbReference>
<dbReference type="Gene3D" id="3.90.1720.10">
    <property type="entry name" value="endopeptidase domain like (from Nostoc punctiforme)"/>
    <property type="match status" value="1"/>
</dbReference>
<evidence type="ECO:0000313" key="1">
    <source>
        <dbReference type="EMBL" id="NBC37698.1"/>
    </source>
</evidence>
<accession>A0ABW9XGN5</accession>
<dbReference type="InterPro" id="IPR038765">
    <property type="entry name" value="Papain-like_cys_pep_sf"/>
</dbReference>
<name>A0ABW9XGN5_9SPHN</name>
<reference evidence="2" key="1">
    <citation type="submission" date="2020-01" db="EMBL/GenBank/DDBJ databases">
        <title>Sphingomonas sp. strain CSW-10.</title>
        <authorList>
            <person name="Chen W.-M."/>
        </authorList>
    </citation>
    <scope>NUCLEOTIDE SEQUENCE [LARGE SCALE GENOMIC DNA]</scope>
    <source>
        <strain evidence="2">FSY-8</strain>
    </source>
</reference>
<organism evidence="1 2">
    <name type="scientific">Novosphingobium ovatum</name>
    <dbReference type="NCBI Taxonomy" id="1908523"/>
    <lineage>
        <taxon>Bacteria</taxon>
        <taxon>Pseudomonadati</taxon>
        <taxon>Pseudomonadota</taxon>
        <taxon>Alphaproteobacteria</taxon>
        <taxon>Sphingomonadales</taxon>
        <taxon>Sphingomonadaceae</taxon>
        <taxon>Novosphingobium</taxon>
    </lineage>
</organism>
<sequence>MGFAYAALETVGIPFRLHGRDWRTGLDCLGVIAEALRRINRPCDLPLDYQLRNTRLTGTDRWAATLGFGSVQGPVQPGDVLLLRLKLHQHHFMIAAPGGGYVHAHAGLRRVVHSPAAPDDQILMQWRLLGEE</sequence>
<keyword evidence="2" id="KW-1185">Reference proteome</keyword>
<protein>
    <recommendedName>
        <fullName evidence="3">NlpC/P60 family protein</fullName>
    </recommendedName>
</protein>
<dbReference type="SUPFAM" id="SSF54001">
    <property type="entry name" value="Cysteine proteinases"/>
    <property type="match status" value="1"/>
</dbReference>
<proteinExistence type="predicted"/>
<dbReference type="EMBL" id="JAAAPO010000005">
    <property type="protein sequence ID" value="NBC37698.1"/>
    <property type="molecule type" value="Genomic_DNA"/>
</dbReference>
<comment type="caution">
    <text evidence="1">The sequence shown here is derived from an EMBL/GenBank/DDBJ whole genome shotgun (WGS) entry which is preliminary data.</text>
</comment>